<organism evidence="1 2">
    <name type="scientific">Paenibacillus baimaensis</name>
    <dbReference type="NCBI Taxonomy" id="2982185"/>
    <lineage>
        <taxon>Bacteria</taxon>
        <taxon>Bacillati</taxon>
        <taxon>Bacillota</taxon>
        <taxon>Bacilli</taxon>
        <taxon>Bacillales</taxon>
        <taxon>Paenibacillaceae</taxon>
        <taxon>Paenibacillus</taxon>
    </lineage>
</organism>
<reference evidence="1 2" key="1">
    <citation type="submission" date="2022-09" db="EMBL/GenBank/DDBJ databases">
        <authorList>
            <person name="Han X.L."/>
            <person name="Wang Q."/>
            <person name="Lu T."/>
        </authorList>
    </citation>
    <scope>NUCLEOTIDE SEQUENCE [LARGE SCALE GENOMIC DNA]</scope>
    <source>
        <strain evidence="1 2">WQ 127069</strain>
    </source>
</reference>
<accession>A0ABT2UUE0</accession>
<protein>
    <submittedName>
        <fullName evidence="1">Uncharacterized protein</fullName>
    </submittedName>
</protein>
<evidence type="ECO:0000313" key="2">
    <source>
        <dbReference type="Proteomes" id="UP001652445"/>
    </source>
</evidence>
<name>A0ABT2UUE0_9BACL</name>
<dbReference type="Proteomes" id="UP001652445">
    <property type="component" value="Unassembled WGS sequence"/>
</dbReference>
<dbReference type="RefSeq" id="WP_262688989.1">
    <property type="nucleotide sequence ID" value="NZ_JAOQIO010000125.1"/>
</dbReference>
<dbReference type="EMBL" id="JAOQIO010000125">
    <property type="protein sequence ID" value="MCU6798265.1"/>
    <property type="molecule type" value="Genomic_DNA"/>
</dbReference>
<evidence type="ECO:0000313" key="1">
    <source>
        <dbReference type="EMBL" id="MCU6798265.1"/>
    </source>
</evidence>
<proteinExistence type="predicted"/>
<keyword evidence="2" id="KW-1185">Reference proteome</keyword>
<comment type="caution">
    <text evidence="1">The sequence shown here is derived from an EMBL/GenBank/DDBJ whole genome shotgun (WGS) entry which is preliminary data.</text>
</comment>
<sequence>MINEEKQKSLFALDNARRWCKAVTVESDRILELNTEIISLFQKMRDFTSFNSNDRQRMDHTSDMSRLEEYYFVIALNKALEWLIECKLYFNEMQDIINRINIELPYIREARNMREHEIEYYKNKGRKQEDFVRPLGAEGQSIADATSTIVNEEGYFVGGRLSVQKSNAIFNEIYKELEILKEAQWRM</sequence>
<gene>
    <name evidence="1" type="ORF">OB236_39670</name>
</gene>